<proteinExistence type="predicted"/>
<protein>
    <submittedName>
        <fullName evidence="1">Uncharacterized protein</fullName>
    </submittedName>
</protein>
<name>A0ABW2N050_9ACTN</name>
<organism evidence="1 2">
    <name type="scientific">Nocardioides astragali</name>
    <dbReference type="NCBI Taxonomy" id="1776736"/>
    <lineage>
        <taxon>Bacteria</taxon>
        <taxon>Bacillati</taxon>
        <taxon>Actinomycetota</taxon>
        <taxon>Actinomycetes</taxon>
        <taxon>Propionibacteriales</taxon>
        <taxon>Nocardioidaceae</taxon>
        <taxon>Nocardioides</taxon>
    </lineage>
</organism>
<comment type="caution">
    <text evidence="1">The sequence shown here is derived from an EMBL/GenBank/DDBJ whole genome shotgun (WGS) entry which is preliminary data.</text>
</comment>
<dbReference type="RefSeq" id="WP_255890152.1">
    <property type="nucleotide sequence ID" value="NZ_JAFMZM010000003.1"/>
</dbReference>
<evidence type="ECO:0000313" key="2">
    <source>
        <dbReference type="Proteomes" id="UP001596524"/>
    </source>
</evidence>
<dbReference type="Proteomes" id="UP001596524">
    <property type="component" value="Unassembled WGS sequence"/>
</dbReference>
<reference evidence="2" key="1">
    <citation type="journal article" date="2019" name="Int. J. Syst. Evol. Microbiol.">
        <title>The Global Catalogue of Microorganisms (GCM) 10K type strain sequencing project: providing services to taxonomists for standard genome sequencing and annotation.</title>
        <authorList>
            <consortium name="The Broad Institute Genomics Platform"/>
            <consortium name="The Broad Institute Genome Sequencing Center for Infectious Disease"/>
            <person name="Wu L."/>
            <person name="Ma J."/>
        </authorList>
    </citation>
    <scope>NUCLEOTIDE SEQUENCE [LARGE SCALE GENOMIC DNA]</scope>
    <source>
        <strain evidence="2">FCH27</strain>
    </source>
</reference>
<sequence length="227" mass="25131">MDWDDATRERLETALNESDVVGVRLDPAGAHVDVLLHVLALPESGPLTKDGRRIMRLMRPADLRFLLRRDPVGEQAAAQPAIPLADEAAVEDFFESLAWGGSVYGWRFFDDPGLTRDWSADPSLRISIRSGGGAHSFFWFNECGVEGDGDTESFCIEGTVTFDDLVVLDAAEHEIPIETFIADGVRQWDAFYGHDERLSLEAQSESQEGAPRWRKWAEGAQSAIGPI</sequence>
<gene>
    <name evidence="1" type="ORF">ACFQO6_02220</name>
</gene>
<keyword evidence="2" id="KW-1185">Reference proteome</keyword>
<evidence type="ECO:0000313" key="1">
    <source>
        <dbReference type="EMBL" id="MFC7359068.1"/>
    </source>
</evidence>
<dbReference type="EMBL" id="JBHTCH010000001">
    <property type="protein sequence ID" value="MFC7359068.1"/>
    <property type="molecule type" value="Genomic_DNA"/>
</dbReference>
<accession>A0ABW2N050</accession>